<reference evidence="1 2" key="1">
    <citation type="submission" date="2022-02" db="EMBL/GenBank/DDBJ databases">
        <title>Description of Brenneria tiliae sp. nov. isolated from symptomatic Tilia x moltkei and Tilia x europaea trees in the UK.</title>
        <authorList>
            <person name="Kile H."/>
        </authorList>
    </citation>
    <scope>NUCLEOTIDE SEQUENCE [LARGE SCALE GENOMIC DNA]</scope>
    <source>
        <strain evidence="1 2">MC1SB4.1</strain>
    </source>
</reference>
<accession>A0ABT0MXC6</accession>
<dbReference type="Proteomes" id="UP001203069">
    <property type="component" value="Unassembled WGS sequence"/>
</dbReference>
<dbReference type="EMBL" id="JAKPBZ010000114">
    <property type="protein sequence ID" value="MCL2894488.1"/>
    <property type="molecule type" value="Genomic_DNA"/>
</dbReference>
<dbReference type="Pfam" id="PF14113">
    <property type="entry name" value="Tae4"/>
    <property type="match status" value="1"/>
</dbReference>
<dbReference type="RefSeq" id="WP_249245637.1">
    <property type="nucleotide sequence ID" value="NZ_JAKPBZ010000114.1"/>
</dbReference>
<gene>
    <name evidence="1" type="ORF">MFP26_17575</name>
</gene>
<name>A0ABT0MXC6_9GAMM</name>
<evidence type="ECO:0000313" key="1">
    <source>
        <dbReference type="EMBL" id="MCL2894488.1"/>
    </source>
</evidence>
<organism evidence="1 2">
    <name type="scientific">Brenneria tiliae</name>
    <dbReference type="NCBI Taxonomy" id="2914984"/>
    <lineage>
        <taxon>Bacteria</taxon>
        <taxon>Pseudomonadati</taxon>
        <taxon>Pseudomonadota</taxon>
        <taxon>Gammaproteobacteria</taxon>
        <taxon>Enterobacterales</taxon>
        <taxon>Pectobacteriaceae</taxon>
        <taxon>Brenneria</taxon>
    </lineage>
</organism>
<comment type="caution">
    <text evidence="1">The sequence shown here is derived from an EMBL/GenBank/DDBJ whole genome shotgun (WGS) entry which is preliminary data.</text>
</comment>
<sequence>MKPLYEQLKKHHYSSRGENPSFVSSEDIYAEIGYDYKELIRENQSYQNTCAVRVSLALLKCNISFQGRISIKKGPYKGKKIEPGAKLLADQLYKDNVFGKAELYTDANQAARALRNRKGVVFFNAITGYGGGHIDLLEPLSDNILQCHSECFFNCKEVWFWELK</sequence>
<dbReference type="InterPro" id="IPR025562">
    <property type="entry name" value="Tae4"/>
</dbReference>
<keyword evidence="2" id="KW-1185">Reference proteome</keyword>
<protein>
    <submittedName>
        <fullName evidence="1">Type VI secretion system amidase effector protein Tae4</fullName>
    </submittedName>
</protein>
<dbReference type="Gene3D" id="4.10.280.80">
    <property type="match status" value="1"/>
</dbReference>
<evidence type="ECO:0000313" key="2">
    <source>
        <dbReference type="Proteomes" id="UP001203069"/>
    </source>
</evidence>
<dbReference type="Gene3D" id="3.90.1720.80">
    <property type="match status" value="1"/>
</dbReference>
<proteinExistence type="predicted"/>